<feature type="non-terminal residue" evidence="6">
    <location>
        <position position="297"/>
    </location>
</feature>
<dbReference type="InterPro" id="IPR049883">
    <property type="entry name" value="NOTCH1_EGF-like"/>
</dbReference>
<name>A0ABN7P479_TIMPD</name>
<dbReference type="InterPro" id="IPR000033">
    <property type="entry name" value="LDLR_classB_rpt"/>
</dbReference>
<dbReference type="PROSITE" id="PS01187">
    <property type="entry name" value="EGF_CA"/>
    <property type="match status" value="1"/>
</dbReference>
<comment type="subcellular location">
    <subcellularLocation>
        <location evidence="3">Endomembrane system</location>
        <topology evidence="3">Single-pass type I membrane protein</topology>
    </subcellularLocation>
</comment>
<feature type="non-terminal residue" evidence="6">
    <location>
        <position position="1"/>
    </location>
</feature>
<dbReference type="InterPro" id="IPR011042">
    <property type="entry name" value="6-blade_b-propeller_TolB-like"/>
</dbReference>
<evidence type="ECO:0000313" key="6">
    <source>
        <dbReference type="EMBL" id="CAG2062687.1"/>
    </source>
</evidence>
<dbReference type="Pfam" id="PF07645">
    <property type="entry name" value="EGF_CA"/>
    <property type="match status" value="1"/>
</dbReference>
<dbReference type="PROSITE" id="PS01186">
    <property type="entry name" value="EGF_2"/>
    <property type="match status" value="1"/>
</dbReference>
<protein>
    <recommendedName>
        <fullName evidence="5">EGF-like domain-containing protein</fullName>
    </recommendedName>
</protein>
<evidence type="ECO:0000256" key="4">
    <source>
        <dbReference type="PROSITE-ProRule" id="PRU00461"/>
    </source>
</evidence>
<organism evidence="6 7">
    <name type="scientific">Timema podura</name>
    <name type="common">Walking stick</name>
    <dbReference type="NCBI Taxonomy" id="61482"/>
    <lineage>
        <taxon>Eukaryota</taxon>
        <taxon>Metazoa</taxon>
        <taxon>Ecdysozoa</taxon>
        <taxon>Arthropoda</taxon>
        <taxon>Hexapoda</taxon>
        <taxon>Insecta</taxon>
        <taxon>Pterygota</taxon>
        <taxon>Neoptera</taxon>
        <taxon>Polyneoptera</taxon>
        <taxon>Phasmatodea</taxon>
        <taxon>Timematodea</taxon>
        <taxon>Timematoidea</taxon>
        <taxon>Timematidae</taxon>
        <taxon>Timema</taxon>
    </lineage>
</organism>
<keyword evidence="7" id="KW-1185">Reference proteome</keyword>
<evidence type="ECO:0000313" key="7">
    <source>
        <dbReference type="Proteomes" id="UP001153148"/>
    </source>
</evidence>
<dbReference type="InterPro" id="IPR000742">
    <property type="entry name" value="EGF"/>
</dbReference>
<keyword evidence="2" id="KW-1015">Disulfide bond</keyword>
<dbReference type="SUPFAM" id="SSF57196">
    <property type="entry name" value="EGF/Laminin"/>
    <property type="match status" value="1"/>
</dbReference>
<feature type="repeat" description="LDL-receptor class B" evidence="4">
    <location>
        <begin position="267"/>
        <end position="297"/>
    </location>
</feature>
<dbReference type="PROSITE" id="PS51120">
    <property type="entry name" value="LDLRB"/>
    <property type="match status" value="2"/>
</dbReference>
<dbReference type="Gene3D" id="2.120.10.30">
    <property type="entry name" value="TolB, C-terminal domain"/>
    <property type="match status" value="1"/>
</dbReference>
<dbReference type="Proteomes" id="UP001153148">
    <property type="component" value="Unassembled WGS sequence"/>
</dbReference>
<dbReference type="EMBL" id="CAJPIN010021737">
    <property type="protein sequence ID" value="CAG2062687.1"/>
    <property type="molecule type" value="Genomic_DNA"/>
</dbReference>
<feature type="domain" description="EGF-like" evidence="5">
    <location>
        <begin position="64"/>
        <end position="77"/>
    </location>
</feature>
<evidence type="ECO:0000256" key="2">
    <source>
        <dbReference type="ARBA" id="ARBA00023157"/>
    </source>
</evidence>
<feature type="repeat" description="LDL-receptor class B" evidence="4">
    <location>
        <begin position="222"/>
        <end position="266"/>
    </location>
</feature>
<dbReference type="SMART" id="SM00135">
    <property type="entry name" value="LY"/>
    <property type="match status" value="2"/>
</dbReference>
<keyword evidence="1" id="KW-0245">EGF-like domain</keyword>
<evidence type="ECO:0000259" key="5">
    <source>
        <dbReference type="PROSITE" id="PS01186"/>
    </source>
</evidence>
<gene>
    <name evidence="6" type="ORF">TPAB3V08_LOCUS9637</name>
</gene>
<proteinExistence type="predicted"/>
<accession>A0ABN7P479</accession>
<dbReference type="CDD" id="cd00054">
    <property type="entry name" value="EGF_CA"/>
    <property type="match status" value="1"/>
</dbReference>
<dbReference type="Gene3D" id="2.10.25.10">
    <property type="entry name" value="Laminin"/>
    <property type="match status" value="1"/>
</dbReference>
<comment type="caution">
    <text evidence="6">The sequence shown here is derived from an EMBL/GenBank/DDBJ whole genome shotgun (WGS) entry which is preliminary data.</text>
</comment>
<dbReference type="InterPro" id="IPR051221">
    <property type="entry name" value="LDLR-related"/>
</dbReference>
<dbReference type="PANTHER" id="PTHR22722">
    <property type="entry name" value="LOW-DENSITY LIPOPROTEIN RECEPTOR-RELATED PROTEIN 2-RELATED"/>
    <property type="match status" value="1"/>
</dbReference>
<evidence type="ECO:0000256" key="3">
    <source>
        <dbReference type="ARBA" id="ARBA00046288"/>
    </source>
</evidence>
<dbReference type="SMART" id="SM00179">
    <property type="entry name" value="EGF_CA"/>
    <property type="match status" value="1"/>
</dbReference>
<dbReference type="PANTHER" id="PTHR22722:SF15">
    <property type="entry name" value="LOW-DENSITY LIPOPROTEIN RECEPTOR-RELATED"/>
    <property type="match status" value="1"/>
</dbReference>
<dbReference type="SMART" id="SM00181">
    <property type="entry name" value="EGF"/>
    <property type="match status" value="2"/>
</dbReference>
<evidence type="ECO:0000256" key="1">
    <source>
        <dbReference type="ARBA" id="ARBA00022536"/>
    </source>
</evidence>
<sequence>VSGNVSICNSIKCEFGCKPSSSGPLCYCDKGWQPNGTRCVDFDDCLIDGSCDQHCTNTVGSYSCSCSEGYKASGHSCFAVNVPESEPPTIVFSSTVDIRRLFLNGSSYPGNSSVTPLHTQALEFDHRNQTLCYIHQNESVKATLSCSHIDDLSNAWDLPSPAMFPLDSMTHIALDWISSNWYFLDDNREMVFLCNSTLASCVILIDVNLSKPRGIALDPTKGLMFFTKWGASTPMLERALLDGTNRTSLVNRKIVYPYGVTVDFPTQHVYWVDTYLDFVERVDYDGRHRRTIKKGFP</sequence>
<dbReference type="InterPro" id="IPR001881">
    <property type="entry name" value="EGF-like_Ca-bd_dom"/>
</dbReference>
<reference evidence="6" key="1">
    <citation type="submission" date="2021-03" db="EMBL/GenBank/DDBJ databases">
        <authorList>
            <person name="Tran Van P."/>
        </authorList>
    </citation>
    <scope>NUCLEOTIDE SEQUENCE</scope>
</reference>
<dbReference type="InterPro" id="IPR018097">
    <property type="entry name" value="EGF_Ca-bd_CS"/>
</dbReference>
<dbReference type="SUPFAM" id="SSF63825">
    <property type="entry name" value="YWTD domain"/>
    <property type="match status" value="1"/>
</dbReference>